<dbReference type="Gene3D" id="3.30.450.20">
    <property type="entry name" value="PAS domain"/>
    <property type="match status" value="2"/>
</dbReference>
<dbReference type="InterPro" id="IPR035965">
    <property type="entry name" value="PAS-like_dom_sf"/>
</dbReference>
<dbReference type="Pfam" id="PF00512">
    <property type="entry name" value="HisKA"/>
    <property type="match status" value="1"/>
</dbReference>
<evidence type="ECO:0000313" key="8">
    <source>
        <dbReference type="EMBL" id="OGK01050.1"/>
    </source>
</evidence>
<keyword evidence="4" id="KW-0808">Transferase</keyword>
<dbReference type="Proteomes" id="UP000179243">
    <property type="component" value="Unassembled WGS sequence"/>
</dbReference>
<dbReference type="InterPro" id="IPR001610">
    <property type="entry name" value="PAC"/>
</dbReference>
<dbReference type="InterPro" id="IPR000700">
    <property type="entry name" value="PAS-assoc_C"/>
</dbReference>
<evidence type="ECO:0000259" key="6">
    <source>
        <dbReference type="PROSITE" id="PS50112"/>
    </source>
</evidence>
<dbReference type="PROSITE" id="PS50113">
    <property type="entry name" value="PAC"/>
    <property type="match status" value="1"/>
</dbReference>
<feature type="domain" description="PAC" evidence="7">
    <location>
        <begin position="356"/>
        <end position="408"/>
    </location>
</feature>
<dbReference type="EMBL" id="MFYX01000135">
    <property type="protein sequence ID" value="OGK01050.1"/>
    <property type="molecule type" value="Genomic_DNA"/>
</dbReference>
<dbReference type="GO" id="GO:0000155">
    <property type="term" value="F:phosphorelay sensor kinase activity"/>
    <property type="evidence" value="ECO:0007669"/>
    <property type="project" value="InterPro"/>
</dbReference>
<accession>A0A1F7F315</accession>
<evidence type="ECO:0000256" key="1">
    <source>
        <dbReference type="ARBA" id="ARBA00000085"/>
    </source>
</evidence>
<dbReference type="CDD" id="cd00130">
    <property type="entry name" value="PAS"/>
    <property type="match status" value="2"/>
</dbReference>
<gene>
    <name evidence="8" type="ORF">A2519_16830</name>
</gene>
<dbReference type="InterPro" id="IPR036097">
    <property type="entry name" value="HisK_dim/P_sf"/>
</dbReference>
<dbReference type="SMART" id="SM00086">
    <property type="entry name" value="PAC"/>
    <property type="match status" value="2"/>
</dbReference>
<organism evidence="8 9">
    <name type="scientific">Candidatus Raymondbacteria bacterium RIFOXYD12_FULL_49_13</name>
    <dbReference type="NCBI Taxonomy" id="1817890"/>
    <lineage>
        <taxon>Bacteria</taxon>
        <taxon>Raymondiibacteriota</taxon>
    </lineage>
</organism>
<dbReference type="Pfam" id="PF13426">
    <property type="entry name" value="PAS_9"/>
    <property type="match status" value="2"/>
</dbReference>
<evidence type="ECO:0000256" key="3">
    <source>
        <dbReference type="ARBA" id="ARBA00022553"/>
    </source>
</evidence>
<dbReference type="InterPro" id="IPR052162">
    <property type="entry name" value="Sensor_kinase/Photoreceptor"/>
</dbReference>
<keyword evidence="3" id="KW-0597">Phosphoprotein</keyword>
<comment type="caution">
    <text evidence="8">The sequence shown here is derived from an EMBL/GenBank/DDBJ whole genome shotgun (WGS) entry which is preliminary data.</text>
</comment>
<sequence length="499" mass="57237">MYQTFFKISRYAKFVFELLPGNMPSPFIEVNKAACDLVGYSREELCQRSFSDITFEHEPGVFAMQTADLVKNGDGIFERILIKKNNEKTPVEAHCHLFTEQGKRMVYSIVNDISVRKRYEKNLIDLNNAFVSMGHDYHDNLAILIEMCARVLGASYALYNKLQGENMVTEAQWNAPVAQLVNKIPCGHVCVDIIMKATMDTTYVFDNLEELCPLMERKSSADKPTAVSIGYPVFSFDRPTGIICMVFNNCAALTEDQKQVLSIISRAIGVEEECHQFEEIARERETIYRMLFEAAPDAIEIIDAEDRVIDVNSMHEDLTGYSWKDVVGKGLRELIPVQFHDRLYQIMDTIRRNGFYEFETIMVRKDGVRITVWRKVKALFTPEGQYRGCVIFNRDLTQRKLAEAQELHAERMAGVLEMAGAACHELNQPLQAILGYTDLLLKNVKADLKSVKWAQRIQEQVMRFAEITTKLNHVTKYEVKEYLEGTKIINLEKAAQQQE</sequence>
<protein>
    <recommendedName>
        <fullName evidence="2">histidine kinase</fullName>
        <ecNumber evidence="2">2.7.13.3</ecNumber>
    </recommendedName>
</protein>
<dbReference type="EC" id="2.7.13.3" evidence="2"/>
<comment type="catalytic activity">
    <reaction evidence="1">
        <text>ATP + protein L-histidine = ADP + protein N-phospho-L-histidine.</text>
        <dbReference type="EC" id="2.7.13.3"/>
    </reaction>
</comment>
<dbReference type="InterPro" id="IPR003661">
    <property type="entry name" value="HisK_dim/P_dom"/>
</dbReference>
<dbReference type="NCBIfam" id="TIGR00229">
    <property type="entry name" value="sensory_box"/>
    <property type="match status" value="2"/>
</dbReference>
<dbReference type="PROSITE" id="PS50112">
    <property type="entry name" value="PAS"/>
    <property type="match status" value="1"/>
</dbReference>
<dbReference type="CDD" id="cd00082">
    <property type="entry name" value="HisKA"/>
    <property type="match status" value="1"/>
</dbReference>
<dbReference type="SMART" id="SM00091">
    <property type="entry name" value="PAS"/>
    <property type="match status" value="2"/>
</dbReference>
<evidence type="ECO:0000256" key="4">
    <source>
        <dbReference type="ARBA" id="ARBA00022679"/>
    </source>
</evidence>
<evidence type="ECO:0000256" key="5">
    <source>
        <dbReference type="ARBA" id="ARBA00022777"/>
    </source>
</evidence>
<name>A0A1F7F315_UNCRA</name>
<dbReference type="SUPFAM" id="SSF47384">
    <property type="entry name" value="Homodimeric domain of signal transducing histidine kinase"/>
    <property type="match status" value="1"/>
</dbReference>
<keyword evidence="5" id="KW-0418">Kinase</keyword>
<dbReference type="Gene3D" id="1.10.287.130">
    <property type="match status" value="1"/>
</dbReference>
<dbReference type="AlphaFoldDB" id="A0A1F7F315"/>
<evidence type="ECO:0000259" key="7">
    <source>
        <dbReference type="PROSITE" id="PS50113"/>
    </source>
</evidence>
<evidence type="ECO:0000313" key="9">
    <source>
        <dbReference type="Proteomes" id="UP000179243"/>
    </source>
</evidence>
<dbReference type="SMART" id="SM00388">
    <property type="entry name" value="HisKA"/>
    <property type="match status" value="1"/>
</dbReference>
<feature type="domain" description="PAS" evidence="6">
    <location>
        <begin position="284"/>
        <end position="354"/>
    </location>
</feature>
<reference evidence="8 9" key="1">
    <citation type="journal article" date="2016" name="Nat. Commun.">
        <title>Thousands of microbial genomes shed light on interconnected biogeochemical processes in an aquifer system.</title>
        <authorList>
            <person name="Anantharaman K."/>
            <person name="Brown C.T."/>
            <person name="Hug L.A."/>
            <person name="Sharon I."/>
            <person name="Castelle C.J."/>
            <person name="Probst A.J."/>
            <person name="Thomas B.C."/>
            <person name="Singh A."/>
            <person name="Wilkins M.J."/>
            <person name="Karaoz U."/>
            <person name="Brodie E.L."/>
            <person name="Williams K.H."/>
            <person name="Hubbard S.S."/>
            <person name="Banfield J.F."/>
        </authorList>
    </citation>
    <scope>NUCLEOTIDE SEQUENCE [LARGE SCALE GENOMIC DNA]</scope>
</reference>
<dbReference type="PANTHER" id="PTHR43304:SF1">
    <property type="entry name" value="PAC DOMAIN-CONTAINING PROTEIN"/>
    <property type="match status" value="1"/>
</dbReference>
<dbReference type="PANTHER" id="PTHR43304">
    <property type="entry name" value="PHYTOCHROME-LIKE PROTEIN CPH1"/>
    <property type="match status" value="1"/>
</dbReference>
<dbReference type="SUPFAM" id="SSF55785">
    <property type="entry name" value="PYP-like sensor domain (PAS domain)"/>
    <property type="match status" value="2"/>
</dbReference>
<proteinExistence type="predicted"/>
<dbReference type="InterPro" id="IPR000014">
    <property type="entry name" value="PAS"/>
</dbReference>
<evidence type="ECO:0000256" key="2">
    <source>
        <dbReference type="ARBA" id="ARBA00012438"/>
    </source>
</evidence>